<sequence length="498" mass="53696">MVRWAHAEHERIGRLSAASSLVDCGSHLAPSCADCERFRPGERDGGCGGVCVRSGEACVPVLDPPEQSFVATSRMRSHGWPGDQSPLLLPAWGESAAASAARAAWLDGNSVDAAALSLFELRLRGASLSRAQVRAARVFGNDHGVGSAAAAVQGPADSLVFLHIAKCGGTSFNGRLTSLRRGDGDGCACARDASRPMHNGRGLAASVASLGTAWLCEAVSRQRLGPLSNWGGVHSPLRVVQSHVMFAARLAGERSKAAGLRYVTMLREPLARFLSEFYENYNGWEWQFGTPPRVRHPCSELLAAREAAIAARGIDRVSKGQYDSLFDAWISCPKNMAADRQSRALTHAGANRRKGFQLRRQFCGGGERVGESRWHTLLQFSFFGLNEARCATEKLFEAQFGLRFANDAAGRGSGKHKVAKLTFEELSESQRERVAALNANDLLLYDEAVAVFRERLRWFGIPENAKRECPNCPIPPAAQGLAGRAGEEANRSAAGLLS</sequence>
<evidence type="ECO:0000256" key="4">
    <source>
        <dbReference type="ARBA" id="ARBA00022989"/>
    </source>
</evidence>
<dbReference type="GO" id="GO:0017095">
    <property type="term" value="F:heparan sulfate 6-sulfotransferase activity"/>
    <property type="evidence" value="ECO:0007669"/>
    <property type="project" value="TreeGrafter"/>
</dbReference>
<keyword evidence="2" id="KW-0808">Transferase</keyword>
<dbReference type="eggNOG" id="KOG3955">
    <property type="taxonomic scope" value="Eukaryota"/>
</dbReference>
<evidence type="ECO:0000313" key="8">
    <source>
        <dbReference type="Proteomes" id="UP000013827"/>
    </source>
</evidence>
<evidence type="ECO:0000256" key="1">
    <source>
        <dbReference type="ARBA" id="ARBA00004167"/>
    </source>
</evidence>
<dbReference type="InterPro" id="IPR027417">
    <property type="entry name" value="P-loop_NTPase"/>
</dbReference>
<evidence type="ECO:0000256" key="5">
    <source>
        <dbReference type="ARBA" id="ARBA00023136"/>
    </source>
</evidence>
<keyword evidence="6" id="KW-0325">Glycoprotein</keyword>
<organism evidence="7 8">
    <name type="scientific">Emiliania huxleyi (strain CCMP1516)</name>
    <dbReference type="NCBI Taxonomy" id="280463"/>
    <lineage>
        <taxon>Eukaryota</taxon>
        <taxon>Haptista</taxon>
        <taxon>Haptophyta</taxon>
        <taxon>Prymnesiophyceae</taxon>
        <taxon>Isochrysidales</taxon>
        <taxon>Noelaerhabdaceae</taxon>
        <taxon>Emiliania</taxon>
    </lineage>
</organism>
<dbReference type="PaxDb" id="2903-EOD33412"/>
<dbReference type="Gene3D" id="3.40.50.300">
    <property type="entry name" value="P-loop containing nucleotide triphosphate hydrolases"/>
    <property type="match status" value="1"/>
</dbReference>
<name>A0A0D3KCC7_EMIH1</name>
<dbReference type="EnsemblProtists" id="EOD33412">
    <property type="protein sequence ID" value="EOD33412"/>
    <property type="gene ID" value="EMIHUDRAFT_455818"/>
</dbReference>
<reference evidence="7" key="2">
    <citation type="submission" date="2024-10" db="UniProtKB">
        <authorList>
            <consortium name="EnsemblProtists"/>
        </authorList>
    </citation>
    <scope>IDENTIFICATION</scope>
</reference>
<keyword evidence="5" id="KW-0472">Membrane</keyword>
<comment type="subcellular location">
    <subcellularLocation>
        <location evidence="1">Membrane</location>
        <topology evidence="1">Single-pass membrane protein</topology>
    </subcellularLocation>
</comment>
<evidence type="ECO:0000256" key="6">
    <source>
        <dbReference type="ARBA" id="ARBA00023180"/>
    </source>
</evidence>
<dbReference type="HOGENOM" id="CLU_547969_0_0_1"/>
<dbReference type="InterPro" id="IPR005331">
    <property type="entry name" value="Sulfotransferase"/>
</dbReference>
<evidence type="ECO:0000313" key="7">
    <source>
        <dbReference type="EnsemblProtists" id="EOD33412"/>
    </source>
</evidence>
<keyword evidence="8" id="KW-1185">Reference proteome</keyword>
<dbReference type="GO" id="GO:0016020">
    <property type="term" value="C:membrane"/>
    <property type="evidence" value="ECO:0007669"/>
    <property type="project" value="UniProtKB-SubCell"/>
</dbReference>
<dbReference type="InterPro" id="IPR010635">
    <property type="entry name" value="Heparan_SO4-6-sulfoTrfase"/>
</dbReference>
<evidence type="ECO:0000256" key="3">
    <source>
        <dbReference type="ARBA" id="ARBA00022692"/>
    </source>
</evidence>
<dbReference type="AlphaFoldDB" id="A0A0D3KCC7"/>
<evidence type="ECO:0008006" key="9">
    <source>
        <dbReference type="Google" id="ProtNLM"/>
    </source>
</evidence>
<accession>A0A0D3KCC7</accession>
<dbReference type="KEGG" id="ehx:EMIHUDRAFT_455818"/>
<dbReference type="STRING" id="2903.R1DEN3"/>
<dbReference type="RefSeq" id="XP_005785841.1">
    <property type="nucleotide sequence ID" value="XM_005785784.1"/>
</dbReference>
<keyword evidence="3" id="KW-0812">Transmembrane</keyword>
<protein>
    <recommendedName>
        <fullName evidence="9">Sulfotransferase domain-containing protein</fullName>
    </recommendedName>
</protein>
<reference evidence="8" key="1">
    <citation type="journal article" date="2013" name="Nature">
        <title>Pan genome of the phytoplankton Emiliania underpins its global distribution.</title>
        <authorList>
            <person name="Read B.A."/>
            <person name="Kegel J."/>
            <person name="Klute M.J."/>
            <person name="Kuo A."/>
            <person name="Lefebvre S.C."/>
            <person name="Maumus F."/>
            <person name="Mayer C."/>
            <person name="Miller J."/>
            <person name="Monier A."/>
            <person name="Salamov A."/>
            <person name="Young J."/>
            <person name="Aguilar M."/>
            <person name="Claverie J.M."/>
            <person name="Frickenhaus S."/>
            <person name="Gonzalez K."/>
            <person name="Herman E.K."/>
            <person name="Lin Y.C."/>
            <person name="Napier J."/>
            <person name="Ogata H."/>
            <person name="Sarno A.F."/>
            <person name="Shmutz J."/>
            <person name="Schroeder D."/>
            <person name="de Vargas C."/>
            <person name="Verret F."/>
            <person name="von Dassow P."/>
            <person name="Valentin K."/>
            <person name="Van de Peer Y."/>
            <person name="Wheeler G."/>
            <person name="Dacks J.B."/>
            <person name="Delwiche C.F."/>
            <person name="Dyhrman S.T."/>
            <person name="Glockner G."/>
            <person name="John U."/>
            <person name="Richards T."/>
            <person name="Worden A.Z."/>
            <person name="Zhang X."/>
            <person name="Grigoriev I.V."/>
            <person name="Allen A.E."/>
            <person name="Bidle K."/>
            <person name="Borodovsky M."/>
            <person name="Bowler C."/>
            <person name="Brownlee C."/>
            <person name="Cock J.M."/>
            <person name="Elias M."/>
            <person name="Gladyshev V.N."/>
            <person name="Groth M."/>
            <person name="Guda C."/>
            <person name="Hadaegh A."/>
            <person name="Iglesias-Rodriguez M.D."/>
            <person name="Jenkins J."/>
            <person name="Jones B.M."/>
            <person name="Lawson T."/>
            <person name="Leese F."/>
            <person name="Lindquist E."/>
            <person name="Lobanov A."/>
            <person name="Lomsadze A."/>
            <person name="Malik S.B."/>
            <person name="Marsh M.E."/>
            <person name="Mackinder L."/>
            <person name="Mock T."/>
            <person name="Mueller-Roeber B."/>
            <person name="Pagarete A."/>
            <person name="Parker M."/>
            <person name="Probert I."/>
            <person name="Quesneville H."/>
            <person name="Raines C."/>
            <person name="Rensing S.A."/>
            <person name="Riano-Pachon D.M."/>
            <person name="Richier S."/>
            <person name="Rokitta S."/>
            <person name="Shiraiwa Y."/>
            <person name="Soanes D.M."/>
            <person name="van der Giezen M."/>
            <person name="Wahlund T.M."/>
            <person name="Williams B."/>
            <person name="Wilson W."/>
            <person name="Wolfe G."/>
            <person name="Wurch L.L."/>
        </authorList>
    </citation>
    <scope>NUCLEOTIDE SEQUENCE</scope>
</reference>
<dbReference type="PANTHER" id="PTHR12812">
    <property type="entry name" value="HEPARAN SULFATE 6-O-SULFOTRANSFERASE 3"/>
    <property type="match status" value="1"/>
</dbReference>
<evidence type="ECO:0000256" key="2">
    <source>
        <dbReference type="ARBA" id="ARBA00022679"/>
    </source>
</evidence>
<dbReference type="Proteomes" id="UP000013827">
    <property type="component" value="Unassembled WGS sequence"/>
</dbReference>
<dbReference type="Pfam" id="PF03567">
    <property type="entry name" value="Sulfotransfer_2"/>
    <property type="match status" value="1"/>
</dbReference>
<keyword evidence="4" id="KW-1133">Transmembrane helix</keyword>
<proteinExistence type="predicted"/>
<dbReference type="GeneID" id="17278682"/>
<dbReference type="PANTHER" id="PTHR12812:SF0">
    <property type="entry name" value="HEPARAN-SULFATE 6-O-SULFOTRANSFERASE"/>
    <property type="match status" value="1"/>
</dbReference>